<sequence>MGEKEIIALLRHKRHDWMNQIQLIQGYASLGKQERLMDQIGQIKEEAEQERRLLNSRAPHFTLWMLSFNHDVDQFRLRYELKEEIDLSRHDLDLLANGRRLFELMEDHKTDGELYEGTVTLYKGDQPTVIGMSWEWEGTFRNGNELKKKLDEVGYISTIFEDQELSVEMTIE</sequence>
<keyword evidence="7" id="KW-1185">Reference proteome</keyword>
<feature type="domain" description="SpoOB alpha-helical" evidence="5">
    <location>
        <begin position="4"/>
        <end position="55"/>
    </location>
</feature>
<dbReference type="Pfam" id="PF14689">
    <property type="entry name" value="SPOB_a"/>
    <property type="match status" value="1"/>
</dbReference>
<dbReference type="GO" id="GO:0000155">
    <property type="term" value="F:phosphorelay sensor kinase activity"/>
    <property type="evidence" value="ECO:0007669"/>
    <property type="project" value="InterPro"/>
</dbReference>
<evidence type="ECO:0000256" key="3">
    <source>
        <dbReference type="ARBA" id="ARBA00022777"/>
    </source>
</evidence>
<evidence type="ECO:0000313" key="7">
    <source>
        <dbReference type="Proteomes" id="UP000297982"/>
    </source>
</evidence>
<dbReference type="EMBL" id="SRJC01000001">
    <property type="protein sequence ID" value="TGB04180.1"/>
    <property type="molecule type" value="Genomic_DNA"/>
</dbReference>
<gene>
    <name evidence="6" type="ORF">E4663_04005</name>
</gene>
<keyword evidence="4" id="KW-0175">Coiled coil</keyword>
<evidence type="ECO:0000313" key="6">
    <source>
        <dbReference type="EMBL" id="TGB04180.1"/>
    </source>
</evidence>
<dbReference type="AlphaFoldDB" id="A0A4Z0H266"/>
<evidence type="ECO:0000259" key="5">
    <source>
        <dbReference type="Pfam" id="PF14689"/>
    </source>
</evidence>
<dbReference type="STRING" id="192814.GCA_900166575_01126"/>
<dbReference type="InterPro" id="IPR037100">
    <property type="entry name" value="Spo0B_C_sf"/>
</dbReference>
<evidence type="ECO:0000256" key="4">
    <source>
        <dbReference type="SAM" id="Coils"/>
    </source>
</evidence>
<dbReference type="Gene3D" id="3.30.565.30">
    <property type="entry name" value="Sporulation initiation phosphotransferase B (SpoOB), C-terminal domain"/>
    <property type="match status" value="1"/>
</dbReference>
<feature type="coiled-coil region" evidence="4">
    <location>
        <begin position="30"/>
        <end position="57"/>
    </location>
</feature>
<protein>
    <submittedName>
        <fullName evidence="6">Sporulation initiation phosphotransferase</fullName>
    </submittedName>
</protein>
<dbReference type="Proteomes" id="UP000297982">
    <property type="component" value="Unassembled WGS sequence"/>
</dbReference>
<dbReference type="Gene3D" id="1.10.287.130">
    <property type="match status" value="1"/>
</dbReference>
<name>A0A4Z0H266_9BACI</name>
<dbReference type="RefSeq" id="WP_135326755.1">
    <property type="nucleotide sequence ID" value="NZ_SRJC01000001.1"/>
</dbReference>
<keyword evidence="1" id="KW-0597">Phosphoprotein</keyword>
<accession>A0A4Z0H266</accession>
<evidence type="ECO:0000256" key="1">
    <source>
        <dbReference type="ARBA" id="ARBA00022553"/>
    </source>
</evidence>
<keyword evidence="2 6" id="KW-0808">Transferase</keyword>
<dbReference type="InterPro" id="IPR016120">
    <property type="entry name" value="Sig_transdc_His_kin_SpoOB"/>
</dbReference>
<evidence type="ECO:0000256" key="2">
    <source>
        <dbReference type="ARBA" id="ARBA00022679"/>
    </source>
</evidence>
<comment type="caution">
    <text evidence="6">The sequence shown here is derived from an EMBL/GenBank/DDBJ whole genome shotgun (WGS) entry which is preliminary data.</text>
</comment>
<dbReference type="InterPro" id="IPR039506">
    <property type="entry name" value="SPOB_a"/>
</dbReference>
<organism evidence="6 7">
    <name type="scientific">Halobacillus salinus</name>
    <dbReference type="NCBI Taxonomy" id="192814"/>
    <lineage>
        <taxon>Bacteria</taxon>
        <taxon>Bacillati</taxon>
        <taxon>Bacillota</taxon>
        <taxon>Bacilli</taxon>
        <taxon>Bacillales</taxon>
        <taxon>Bacillaceae</taxon>
        <taxon>Halobacillus</taxon>
    </lineage>
</organism>
<reference evidence="6 7" key="1">
    <citation type="journal article" date="2003" name="Int. J. Syst. Evol. Microbiol.">
        <title>Halobacillus salinus sp. nov., isolated from a salt lake on the coast of the East Sea in Korea.</title>
        <authorList>
            <person name="Yoon J.H."/>
            <person name="Kang K.H."/>
            <person name="Park Y.H."/>
        </authorList>
    </citation>
    <scope>NUCLEOTIDE SEQUENCE [LARGE SCALE GENOMIC DNA]</scope>
    <source>
        <strain evidence="6 7">HSL-3</strain>
    </source>
</reference>
<keyword evidence="3" id="KW-0418">Kinase</keyword>
<dbReference type="SUPFAM" id="SSF55890">
    <property type="entry name" value="Sporulation response regulatory protein Spo0B"/>
    <property type="match status" value="1"/>
</dbReference>
<proteinExistence type="predicted"/>